<evidence type="ECO:0000313" key="2">
    <source>
        <dbReference type="Proteomes" id="UP000326837"/>
    </source>
</evidence>
<keyword evidence="2" id="KW-1185">Reference proteome</keyword>
<accession>A0A5K7XKF8</accession>
<gene>
    <name evidence="1" type="ORF">PLANPX_4598</name>
</gene>
<dbReference type="KEGG" id="lpav:PLANPX_4598"/>
<name>A0A5K7XKF8_9BACT</name>
<dbReference type="EMBL" id="AP021861">
    <property type="protein sequence ID" value="BBO34986.1"/>
    <property type="molecule type" value="Genomic_DNA"/>
</dbReference>
<proteinExistence type="predicted"/>
<organism evidence="1 2">
    <name type="scientific">Lacipirellula parvula</name>
    <dbReference type="NCBI Taxonomy" id="2650471"/>
    <lineage>
        <taxon>Bacteria</taxon>
        <taxon>Pseudomonadati</taxon>
        <taxon>Planctomycetota</taxon>
        <taxon>Planctomycetia</taxon>
        <taxon>Pirellulales</taxon>
        <taxon>Lacipirellulaceae</taxon>
        <taxon>Lacipirellula</taxon>
    </lineage>
</organism>
<dbReference type="AlphaFoldDB" id="A0A5K7XKF8"/>
<evidence type="ECO:0000313" key="1">
    <source>
        <dbReference type="EMBL" id="BBO34986.1"/>
    </source>
</evidence>
<dbReference type="Proteomes" id="UP000326837">
    <property type="component" value="Chromosome"/>
</dbReference>
<protein>
    <submittedName>
        <fullName evidence="1">Uncharacterized protein</fullName>
    </submittedName>
</protein>
<sequence length="80" mass="8552">MLGILWIIAMLATGGLWAVRSLRCASERSLLVPIQSDAKAQWVCGEVLRSSHGGVWSPGRGRWTELAAALARPAPGGMRP</sequence>
<reference evidence="2" key="1">
    <citation type="submission" date="2019-10" db="EMBL/GenBank/DDBJ databases">
        <title>Lacipirellula parvula gen. nov., sp. nov., representing a lineage of planctomycetes widespread in freshwater anoxic habitats, and description of the family Lacipirellulaceae.</title>
        <authorList>
            <person name="Dedysh S.N."/>
            <person name="Kulichevskaya I.S."/>
            <person name="Beletsky A.V."/>
            <person name="Rakitin A.L."/>
            <person name="Mardanov A.V."/>
            <person name="Ivanova A.A."/>
            <person name="Saltykova V.X."/>
            <person name="Rijpstra W.I.C."/>
            <person name="Sinninghe Damste J.S."/>
            <person name="Ravin N.V."/>
        </authorList>
    </citation>
    <scope>NUCLEOTIDE SEQUENCE [LARGE SCALE GENOMIC DNA]</scope>
    <source>
        <strain evidence="2">PX69</strain>
    </source>
</reference>